<evidence type="ECO:0000313" key="3">
    <source>
        <dbReference type="Proteomes" id="UP000015354"/>
    </source>
</evidence>
<evidence type="ECO:0000313" key="2">
    <source>
        <dbReference type="EMBL" id="EPY30547.1"/>
    </source>
</evidence>
<keyword evidence="1" id="KW-1133">Transmembrane helix</keyword>
<sequence>MEKYEHDYHKHPVRCFLYGWPLFLSTLALVVWFVYTSFECLFRYTIVHDEDYRLVDRNFYFLCLPTLALMAFSVFFLPSFIGWKFFRHN</sequence>
<accession>S9UIA3</accession>
<evidence type="ECO:0000256" key="1">
    <source>
        <dbReference type="SAM" id="Phobius"/>
    </source>
</evidence>
<keyword evidence="1" id="KW-0472">Membrane</keyword>
<organism evidence="2 3">
    <name type="scientific">Strigomonas culicis</name>
    <dbReference type="NCBI Taxonomy" id="28005"/>
    <lineage>
        <taxon>Eukaryota</taxon>
        <taxon>Discoba</taxon>
        <taxon>Euglenozoa</taxon>
        <taxon>Kinetoplastea</taxon>
        <taxon>Metakinetoplastina</taxon>
        <taxon>Trypanosomatida</taxon>
        <taxon>Trypanosomatidae</taxon>
        <taxon>Strigomonadinae</taxon>
        <taxon>Strigomonas</taxon>
    </lineage>
</organism>
<feature type="transmembrane region" description="Helical" evidence="1">
    <location>
        <begin position="59"/>
        <end position="81"/>
    </location>
</feature>
<reference evidence="2 3" key="1">
    <citation type="journal article" date="2013" name="PLoS ONE">
        <title>Predicting the Proteins of Angomonas deanei, Strigomonas culicis and Their Respective Endosymbionts Reveals New Aspects of the Trypanosomatidae Family.</title>
        <authorList>
            <person name="Motta M.C."/>
            <person name="Martins A.C."/>
            <person name="de Souza S.S."/>
            <person name="Catta-Preta C.M."/>
            <person name="Silva R."/>
            <person name="Klein C.C."/>
            <person name="de Almeida L.G."/>
            <person name="de Lima Cunha O."/>
            <person name="Ciapina L.P."/>
            <person name="Brocchi M."/>
            <person name="Colabardini A.C."/>
            <person name="de Araujo Lima B."/>
            <person name="Machado C.R."/>
            <person name="de Almeida Soares C.M."/>
            <person name="Probst C.M."/>
            <person name="de Menezes C.B."/>
            <person name="Thompson C.E."/>
            <person name="Bartholomeu D.C."/>
            <person name="Gradia D.F."/>
            <person name="Pavoni D.P."/>
            <person name="Grisard E.C."/>
            <person name="Fantinatti-Garboggini F."/>
            <person name="Marchini F.K."/>
            <person name="Rodrigues-Luiz G.F."/>
            <person name="Wagner G."/>
            <person name="Goldman G.H."/>
            <person name="Fietto J.L."/>
            <person name="Elias M.C."/>
            <person name="Goldman M.H."/>
            <person name="Sagot M.F."/>
            <person name="Pereira M."/>
            <person name="Stoco P.H."/>
            <person name="de Mendonca-Neto R.P."/>
            <person name="Teixeira S.M."/>
            <person name="Maciel T.E."/>
            <person name="de Oliveira Mendes T.A."/>
            <person name="Urmenyi T.P."/>
            <person name="de Souza W."/>
            <person name="Schenkman S."/>
            <person name="de Vasconcelos A.T."/>
        </authorList>
    </citation>
    <scope>NUCLEOTIDE SEQUENCE [LARGE SCALE GENOMIC DNA]</scope>
</reference>
<keyword evidence="3" id="KW-1185">Reference proteome</keyword>
<comment type="caution">
    <text evidence="2">The sequence shown here is derived from an EMBL/GenBank/DDBJ whole genome shotgun (WGS) entry which is preliminary data.</text>
</comment>
<dbReference type="Proteomes" id="UP000015354">
    <property type="component" value="Unassembled WGS sequence"/>
</dbReference>
<proteinExistence type="predicted"/>
<protein>
    <submittedName>
        <fullName evidence="2">Uncharacterized protein</fullName>
    </submittedName>
</protein>
<gene>
    <name evidence="2" type="ORF">STCU_04012</name>
</gene>
<keyword evidence="1" id="KW-0812">Transmembrane</keyword>
<feature type="transmembrane region" description="Helical" evidence="1">
    <location>
        <begin position="20"/>
        <end position="38"/>
    </location>
</feature>
<dbReference type="AlphaFoldDB" id="S9UIA3"/>
<name>S9UIA3_9TRYP</name>
<dbReference type="EMBL" id="ATMH01004012">
    <property type="protein sequence ID" value="EPY30547.1"/>
    <property type="molecule type" value="Genomic_DNA"/>
</dbReference>